<feature type="domain" description="FAD dependent oxidoreductase" evidence="2">
    <location>
        <begin position="5"/>
        <end position="38"/>
    </location>
</feature>
<gene>
    <name evidence="3" type="ORF">CTM94_07475</name>
</gene>
<protein>
    <recommendedName>
        <fullName evidence="2">FAD dependent oxidoreductase domain-containing protein</fullName>
    </recommendedName>
</protein>
<organism evidence="3 4">
    <name type="scientific">Photobacterium leiognathi</name>
    <dbReference type="NCBI Taxonomy" id="553611"/>
    <lineage>
        <taxon>Bacteria</taxon>
        <taxon>Pseudomonadati</taxon>
        <taxon>Pseudomonadota</taxon>
        <taxon>Gammaproteobacteria</taxon>
        <taxon>Vibrionales</taxon>
        <taxon>Vibrionaceae</taxon>
        <taxon>Photobacterium</taxon>
    </lineage>
</organism>
<name>A0ABX5GHE9_PHOLE</name>
<evidence type="ECO:0000313" key="4">
    <source>
        <dbReference type="Proteomes" id="UP000241566"/>
    </source>
</evidence>
<dbReference type="Proteomes" id="UP000241566">
    <property type="component" value="Unassembled WGS sequence"/>
</dbReference>
<dbReference type="Pfam" id="PF01266">
    <property type="entry name" value="DAO"/>
    <property type="match status" value="1"/>
</dbReference>
<keyword evidence="1" id="KW-0560">Oxidoreductase</keyword>
<dbReference type="Gene3D" id="3.50.50.60">
    <property type="entry name" value="FAD/NAD(P)-binding domain"/>
    <property type="match status" value="1"/>
</dbReference>
<evidence type="ECO:0000313" key="3">
    <source>
        <dbReference type="EMBL" id="PSV84026.1"/>
    </source>
</evidence>
<proteinExistence type="predicted"/>
<accession>A0ABX5GHE9</accession>
<evidence type="ECO:0000259" key="2">
    <source>
        <dbReference type="Pfam" id="PF01266"/>
    </source>
</evidence>
<dbReference type="EMBL" id="PYOI01000008">
    <property type="protein sequence ID" value="PSV84026.1"/>
    <property type="molecule type" value="Genomic_DNA"/>
</dbReference>
<dbReference type="InterPro" id="IPR036188">
    <property type="entry name" value="FAD/NAD-bd_sf"/>
</dbReference>
<keyword evidence="4" id="KW-1185">Reference proteome</keyword>
<dbReference type="SUPFAM" id="SSF51905">
    <property type="entry name" value="FAD/NAD(P)-binding domain"/>
    <property type="match status" value="1"/>
</dbReference>
<dbReference type="InterPro" id="IPR006076">
    <property type="entry name" value="FAD-dep_OxRdtase"/>
</dbReference>
<sequence>MLHCDFLIIGAGIIGLSTAWELQQRFPDKTVWVIEKESHEAFHLL</sequence>
<reference evidence="3 4" key="1">
    <citation type="submission" date="2018-01" db="EMBL/GenBank/DDBJ databases">
        <title>Whole genome sequencing of Histamine producing bacteria.</title>
        <authorList>
            <person name="Butler K."/>
        </authorList>
    </citation>
    <scope>NUCLEOTIDE SEQUENCE [LARGE SCALE GENOMIC DNA]</scope>
    <source>
        <strain evidence="3 4">ATCC 25521</strain>
    </source>
</reference>
<comment type="caution">
    <text evidence="3">The sequence shown here is derived from an EMBL/GenBank/DDBJ whole genome shotgun (WGS) entry which is preliminary data.</text>
</comment>
<dbReference type="RefSeq" id="WP_107229615.1">
    <property type="nucleotide sequence ID" value="NZ_CP131599.1"/>
</dbReference>
<evidence type="ECO:0000256" key="1">
    <source>
        <dbReference type="ARBA" id="ARBA00023002"/>
    </source>
</evidence>